<dbReference type="EMBL" id="KQ414648">
    <property type="protein sequence ID" value="KOC66237.1"/>
    <property type="molecule type" value="Genomic_DNA"/>
</dbReference>
<protein>
    <submittedName>
        <fullName evidence="1">Uncharacterized protein</fullName>
    </submittedName>
</protein>
<keyword evidence="2" id="KW-1185">Reference proteome</keyword>
<gene>
    <name evidence="1" type="ORF">WH47_07306</name>
</gene>
<accession>A0A0L7R5S0</accession>
<name>A0A0L7R5S0_9HYME</name>
<evidence type="ECO:0000313" key="2">
    <source>
        <dbReference type="Proteomes" id="UP000053825"/>
    </source>
</evidence>
<feature type="non-terminal residue" evidence="1">
    <location>
        <position position="1"/>
    </location>
</feature>
<proteinExistence type="predicted"/>
<sequence>EREKRRRRGRRRRREEIDPLPRSLTCSACTQANTHATGLFHPDAMLNEVLPAGCSGKSFRLAFGLSLSLLSSPLHFASARLTTFRCYVDCTAVGSVYEDASRGTHVREAASSASDFLAIVSPRDKLLD</sequence>
<reference evidence="1 2" key="1">
    <citation type="submission" date="2015-07" db="EMBL/GenBank/DDBJ databases">
        <title>The genome of Habropoda laboriosa.</title>
        <authorList>
            <person name="Pan H."/>
            <person name="Kapheim K."/>
        </authorList>
    </citation>
    <scope>NUCLEOTIDE SEQUENCE [LARGE SCALE GENOMIC DNA]</scope>
    <source>
        <strain evidence="1">0110345459</strain>
    </source>
</reference>
<dbReference type="AlphaFoldDB" id="A0A0L7R5S0"/>
<dbReference type="Proteomes" id="UP000053825">
    <property type="component" value="Unassembled WGS sequence"/>
</dbReference>
<organism evidence="1 2">
    <name type="scientific">Habropoda laboriosa</name>
    <dbReference type="NCBI Taxonomy" id="597456"/>
    <lineage>
        <taxon>Eukaryota</taxon>
        <taxon>Metazoa</taxon>
        <taxon>Ecdysozoa</taxon>
        <taxon>Arthropoda</taxon>
        <taxon>Hexapoda</taxon>
        <taxon>Insecta</taxon>
        <taxon>Pterygota</taxon>
        <taxon>Neoptera</taxon>
        <taxon>Endopterygota</taxon>
        <taxon>Hymenoptera</taxon>
        <taxon>Apocrita</taxon>
        <taxon>Aculeata</taxon>
        <taxon>Apoidea</taxon>
        <taxon>Anthophila</taxon>
        <taxon>Apidae</taxon>
        <taxon>Habropoda</taxon>
    </lineage>
</organism>
<evidence type="ECO:0000313" key="1">
    <source>
        <dbReference type="EMBL" id="KOC66237.1"/>
    </source>
</evidence>